<organism evidence="1 2">
    <name type="scientific">Helianthus annuus</name>
    <name type="common">Common sunflower</name>
    <dbReference type="NCBI Taxonomy" id="4232"/>
    <lineage>
        <taxon>Eukaryota</taxon>
        <taxon>Viridiplantae</taxon>
        <taxon>Streptophyta</taxon>
        <taxon>Embryophyta</taxon>
        <taxon>Tracheophyta</taxon>
        <taxon>Spermatophyta</taxon>
        <taxon>Magnoliopsida</taxon>
        <taxon>eudicotyledons</taxon>
        <taxon>Gunneridae</taxon>
        <taxon>Pentapetalae</taxon>
        <taxon>asterids</taxon>
        <taxon>campanulids</taxon>
        <taxon>Asterales</taxon>
        <taxon>Asteraceae</taxon>
        <taxon>Asteroideae</taxon>
        <taxon>Heliantheae alliance</taxon>
        <taxon>Heliantheae</taxon>
        <taxon>Helianthus</taxon>
    </lineage>
</organism>
<name>A0A251UAM8_HELAN</name>
<dbReference type="AlphaFoldDB" id="A0A251UAM8"/>
<proteinExistence type="predicted"/>
<evidence type="ECO:0000313" key="2">
    <source>
        <dbReference type="Proteomes" id="UP000215914"/>
    </source>
</evidence>
<dbReference type="EMBL" id="CM007896">
    <property type="protein sequence ID" value="OTG19926.1"/>
    <property type="molecule type" value="Genomic_DNA"/>
</dbReference>
<gene>
    <name evidence="1" type="ORF">HannXRQ_Chr07g0187321</name>
</gene>
<evidence type="ECO:0000313" key="1">
    <source>
        <dbReference type="EMBL" id="OTG19926.1"/>
    </source>
</evidence>
<reference evidence="2" key="1">
    <citation type="journal article" date="2017" name="Nature">
        <title>The sunflower genome provides insights into oil metabolism, flowering and Asterid evolution.</title>
        <authorList>
            <person name="Badouin H."/>
            <person name="Gouzy J."/>
            <person name="Grassa C.J."/>
            <person name="Murat F."/>
            <person name="Staton S.E."/>
            <person name="Cottret L."/>
            <person name="Lelandais-Briere C."/>
            <person name="Owens G.L."/>
            <person name="Carrere S."/>
            <person name="Mayjonade B."/>
            <person name="Legrand L."/>
            <person name="Gill N."/>
            <person name="Kane N.C."/>
            <person name="Bowers J.E."/>
            <person name="Hubner S."/>
            <person name="Bellec A."/>
            <person name="Berard A."/>
            <person name="Berges H."/>
            <person name="Blanchet N."/>
            <person name="Boniface M.C."/>
            <person name="Brunel D."/>
            <person name="Catrice O."/>
            <person name="Chaidir N."/>
            <person name="Claudel C."/>
            <person name="Donnadieu C."/>
            <person name="Faraut T."/>
            <person name="Fievet G."/>
            <person name="Helmstetter N."/>
            <person name="King M."/>
            <person name="Knapp S.J."/>
            <person name="Lai Z."/>
            <person name="Le Paslier M.C."/>
            <person name="Lippi Y."/>
            <person name="Lorenzon L."/>
            <person name="Mandel J.R."/>
            <person name="Marage G."/>
            <person name="Marchand G."/>
            <person name="Marquand E."/>
            <person name="Bret-Mestries E."/>
            <person name="Morien E."/>
            <person name="Nambeesan S."/>
            <person name="Nguyen T."/>
            <person name="Pegot-Espagnet P."/>
            <person name="Pouilly N."/>
            <person name="Raftis F."/>
            <person name="Sallet E."/>
            <person name="Schiex T."/>
            <person name="Thomas J."/>
            <person name="Vandecasteele C."/>
            <person name="Vares D."/>
            <person name="Vear F."/>
            <person name="Vautrin S."/>
            <person name="Crespi M."/>
            <person name="Mangin B."/>
            <person name="Burke J.M."/>
            <person name="Salse J."/>
            <person name="Munos S."/>
            <person name="Vincourt P."/>
            <person name="Rieseberg L.H."/>
            <person name="Langlade N.B."/>
        </authorList>
    </citation>
    <scope>NUCLEOTIDE SEQUENCE [LARGE SCALE GENOMIC DNA]</scope>
    <source>
        <strain evidence="2">cv. SF193</strain>
    </source>
</reference>
<accession>A0A251UAM8</accession>
<keyword evidence="2" id="KW-1185">Reference proteome</keyword>
<dbReference type="Proteomes" id="UP000215914">
    <property type="component" value="Chromosome 7"/>
</dbReference>
<dbReference type="InParanoid" id="A0A251UAM8"/>
<protein>
    <submittedName>
        <fullName evidence="1">Uncharacterized protein</fullName>
    </submittedName>
</protein>
<sequence length="50" mass="5506">MLSLTSVRIPKLICAPRAPPSPLPRHGRTTAAALNRLCSHAVCFYRTRTC</sequence>